<evidence type="ECO:0000256" key="1">
    <source>
        <dbReference type="ARBA" id="ARBA00022801"/>
    </source>
</evidence>
<dbReference type="PANTHER" id="PTHR31616:SF0">
    <property type="entry name" value="GLUCAN 1,4-ALPHA-GLUCOSIDASE"/>
    <property type="match status" value="1"/>
</dbReference>
<gene>
    <name evidence="5" type="ORF">KP005_12065</name>
</gene>
<dbReference type="EMBL" id="CP076724">
    <property type="protein sequence ID" value="QWV96116.1"/>
    <property type="molecule type" value="Genomic_DNA"/>
</dbReference>
<evidence type="ECO:0000259" key="3">
    <source>
        <dbReference type="Pfam" id="PF00723"/>
    </source>
</evidence>
<reference evidence="5 6" key="1">
    <citation type="submission" date="2021-06" db="EMBL/GenBank/DDBJ databases">
        <title>Gemonas diversity in paddy soil.</title>
        <authorList>
            <person name="Liu G."/>
        </authorList>
    </citation>
    <scope>NUCLEOTIDE SEQUENCE [LARGE SCALE GENOMIC DNA]</scope>
    <source>
        <strain evidence="5 6">RG29</strain>
    </source>
</reference>
<name>A0ABX8JG43_9BACT</name>
<dbReference type="InterPro" id="IPR011613">
    <property type="entry name" value="GH15-like"/>
</dbReference>
<accession>A0ABX8JG43</accession>
<feature type="domain" description="GH15-like" evidence="3">
    <location>
        <begin position="305"/>
        <end position="684"/>
    </location>
</feature>
<dbReference type="CDD" id="cd07430">
    <property type="entry name" value="GH15_N"/>
    <property type="match status" value="1"/>
</dbReference>
<evidence type="ECO:0000256" key="2">
    <source>
        <dbReference type="ARBA" id="ARBA00023295"/>
    </source>
</evidence>
<keyword evidence="2 5" id="KW-0326">Glycosidase</keyword>
<dbReference type="InterPro" id="IPR046966">
    <property type="entry name" value="Glucoamylase_active_site"/>
</dbReference>
<dbReference type="EC" id="3.2.1.3" evidence="5"/>
<keyword evidence="6" id="KW-1185">Reference proteome</keyword>
<dbReference type="Pfam" id="PF09137">
    <property type="entry name" value="Glucodextran_N"/>
    <property type="match status" value="1"/>
</dbReference>
<dbReference type="Proteomes" id="UP000683493">
    <property type="component" value="Chromosome"/>
</dbReference>
<evidence type="ECO:0000313" key="6">
    <source>
        <dbReference type="Proteomes" id="UP000683493"/>
    </source>
</evidence>
<dbReference type="PROSITE" id="PS00820">
    <property type="entry name" value="GLUCOAMYLASE"/>
    <property type="match status" value="1"/>
</dbReference>
<sequence>MDAPDGYAPGWPGIPARWTSSAKSGVGTALSDKSRVWFTLSHGIFNEIYYPRIDQACVRDMGLIVTDGADFLSEEKRDTTSELRWLAKGVPAFHLFNTCRLGRYRIEKKILADPQRDTVLQQTRFVAQKGQVSDYRLYVLLAPHLGNHGAGNTAWIGEYKGQPMLFAERDGNALALACSVPWMKCSVGFVGFSDGWQDITSHQQMAWDYARAENGNVALTAEVDLQAGGGEFVLALGFGRNAAEAGNRARATLQDGFEAARSKYVRQWSGWQETLLQLDKNRSDNGQNLYRTSTAVVRAHEAFNFPGGIIASLSIPWGFSKGDNDLGGYHLAWPRDLAESAGGLLAAGAHREVRRVLCYLQATQEADGHWAQNMWLDGSPYWNGIQMDETALPVLLVDLARREKALDTADVARFWPMVRQAAAYLVRNGPVSPQDRWEEDPGYSPFTVAAEIAALLAAADLADLHHEPGIARYLRETADVWHASIDRWMFVTGTDWCRKYDVAGYYVRIAPVVKEEGVSRFLESIAVKNVTTDQAESPVCHLVSPDALALVRFGLRAADDPRIRDTVKVVDALLKVEAPQGPIWHRYNGDGYGEHEDGEPFDGTGIGRVWPLLTGERAHFELAAGRVQEAKRLQAALESFASADGLLSEQIWDAPDLPDRELFFGRPSGSAMPLVWAHAEYLKLLRSLSDGRVFDIPPQPVARYLTENTEAFCLVWRFNHKIHSLPAGKILRIETLAPAVIRWSPDEWNTSQEIRTNDTGLGIHSADLATGSLTEGKQARFTFYWLEAGHWEGVDWGVSIGAAQLGG</sequence>
<protein>
    <submittedName>
        <fullName evidence="5">Glucan 1,4-alpha-glucosidase</fullName>
        <ecNumber evidence="5">3.2.1.3</ecNumber>
    </submittedName>
</protein>
<keyword evidence="1 5" id="KW-0378">Hydrolase</keyword>
<evidence type="ECO:0000313" key="5">
    <source>
        <dbReference type="EMBL" id="QWV96116.1"/>
    </source>
</evidence>
<dbReference type="GO" id="GO:0004339">
    <property type="term" value="F:glucan 1,4-alpha-glucosidase activity"/>
    <property type="evidence" value="ECO:0007669"/>
    <property type="project" value="UniProtKB-EC"/>
</dbReference>
<dbReference type="InterPro" id="IPR006425">
    <property type="entry name" value="Glucoamylase_bac"/>
</dbReference>
<feature type="domain" description="Glucodextranase N-terminal" evidence="4">
    <location>
        <begin position="8"/>
        <end position="272"/>
    </location>
</feature>
<dbReference type="NCBIfam" id="TIGR01535">
    <property type="entry name" value="glucan_glucosid"/>
    <property type="match status" value="1"/>
</dbReference>
<dbReference type="PANTHER" id="PTHR31616">
    <property type="entry name" value="TREHALASE"/>
    <property type="match status" value="1"/>
</dbReference>
<proteinExistence type="predicted"/>
<organism evidence="5 6">
    <name type="scientific">Geomonas diazotrophica</name>
    <dbReference type="NCBI Taxonomy" id="2843197"/>
    <lineage>
        <taxon>Bacteria</taxon>
        <taxon>Pseudomonadati</taxon>
        <taxon>Thermodesulfobacteriota</taxon>
        <taxon>Desulfuromonadia</taxon>
        <taxon>Geobacterales</taxon>
        <taxon>Geobacteraceae</taxon>
        <taxon>Geomonas</taxon>
    </lineage>
</organism>
<dbReference type="InterPro" id="IPR015220">
    <property type="entry name" value="Glucodextranase_N"/>
</dbReference>
<dbReference type="Pfam" id="PF00723">
    <property type="entry name" value="Glyco_hydro_15"/>
    <property type="match status" value="1"/>
</dbReference>
<evidence type="ECO:0000259" key="4">
    <source>
        <dbReference type="Pfam" id="PF09137"/>
    </source>
</evidence>